<proteinExistence type="predicted"/>
<sequence>MILRYLDIQTYIFRKKNMSFLIKLPSLKDVWLLNCVESSQFNFFHQSFKINNISKIIIPSLHTLSISGLLGLLSTLSLVGRVKSLHVYAPSDLKYYLDLGKKYSRTNFSYVLYLHVLKTGLIINQYGCRMYAIKSINYYEFMILHSEHHGTFNLDKATSNNIIAGPIYGKFKKGSSFLCPDGFTIDGYKLTSINKIGFQLSCLFYCFYKKRFFEMFVYNNLVLLINF</sequence>
<organism evidence="1">
    <name type="scientific">Polysiphonia sertularioides</name>
    <dbReference type="NCBI Taxonomy" id="945028"/>
    <lineage>
        <taxon>Eukaryota</taxon>
        <taxon>Rhodophyta</taxon>
        <taxon>Florideophyceae</taxon>
        <taxon>Rhodymeniophycidae</taxon>
        <taxon>Ceramiales</taxon>
        <taxon>Rhodomelaceae</taxon>
        <taxon>Polysiphonioideae</taxon>
        <taxon>Polysiphonia</taxon>
    </lineage>
</organism>
<protein>
    <submittedName>
        <fullName evidence="1">Ribonuclease Z</fullName>
    </submittedName>
</protein>
<dbReference type="InterPro" id="IPR036866">
    <property type="entry name" value="RibonucZ/Hydroxyglut_hydro"/>
</dbReference>
<keyword evidence="1" id="KW-0150">Chloroplast</keyword>
<keyword evidence="1" id="KW-0934">Plastid</keyword>
<dbReference type="SUPFAM" id="SSF56281">
    <property type="entry name" value="Metallo-hydrolase/oxidoreductase"/>
    <property type="match status" value="1"/>
</dbReference>
<dbReference type="AlphaFoldDB" id="A0A1Z1MFZ6"/>
<dbReference type="GO" id="GO:0042781">
    <property type="term" value="F:3'-tRNA processing endoribonuclease activity"/>
    <property type="evidence" value="ECO:0007669"/>
    <property type="project" value="TreeGrafter"/>
</dbReference>
<geneLocation type="chloroplast" evidence="1"/>
<evidence type="ECO:0000313" key="1">
    <source>
        <dbReference type="EMBL" id="ARW64896.1"/>
    </source>
</evidence>
<accession>A0A1Z1MFZ6</accession>
<name>A0A1Z1MFZ6_9FLOR</name>
<gene>
    <name evidence="1" type="primary">rnz</name>
</gene>
<reference evidence="1" key="1">
    <citation type="journal article" date="2017" name="J. Phycol.">
        <title>Analysis of chloroplast genomes and a supermatrix inform reclassification of the Rhodomelaceae (Rhodophyta).</title>
        <authorList>
            <person name="Diaz-Tapia P."/>
            <person name="Maggs C.A."/>
            <person name="West J.A."/>
            <person name="Verbruggen H."/>
        </authorList>
    </citation>
    <scope>NUCLEOTIDE SEQUENCE</scope>
    <source>
        <strain evidence="1">PD0001</strain>
    </source>
</reference>
<dbReference type="Gene3D" id="3.60.15.10">
    <property type="entry name" value="Ribonuclease Z/Hydroxyacylglutathione hydrolase-like"/>
    <property type="match status" value="1"/>
</dbReference>
<dbReference type="PANTHER" id="PTHR46018">
    <property type="entry name" value="ZINC PHOSPHODIESTERASE ELAC PROTEIN 1"/>
    <property type="match status" value="1"/>
</dbReference>
<dbReference type="PANTHER" id="PTHR46018:SF2">
    <property type="entry name" value="ZINC PHOSPHODIESTERASE ELAC PROTEIN 1"/>
    <property type="match status" value="1"/>
</dbReference>
<dbReference type="EMBL" id="MF101435">
    <property type="protein sequence ID" value="ARW64896.1"/>
    <property type="molecule type" value="Genomic_DNA"/>
</dbReference>